<comment type="caution">
    <text evidence="6">The sequence shown here is derived from an EMBL/GenBank/DDBJ whole genome shotgun (WGS) entry which is preliminary data.</text>
</comment>
<evidence type="ECO:0000256" key="3">
    <source>
        <dbReference type="ARBA" id="ARBA00022747"/>
    </source>
</evidence>
<dbReference type="Pfam" id="PF01555">
    <property type="entry name" value="N6_N4_Mtase"/>
    <property type="match status" value="1"/>
</dbReference>
<accession>A0ABR5ZXV3</accession>
<evidence type="ECO:0000256" key="4">
    <source>
        <dbReference type="RuleBase" id="RU362026"/>
    </source>
</evidence>
<protein>
    <recommendedName>
        <fullName evidence="4">Methyltransferase</fullName>
        <ecNumber evidence="4">2.1.1.-</ecNumber>
    </recommendedName>
</protein>
<dbReference type="Proteomes" id="UP000540056">
    <property type="component" value="Unassembled WGS sequence"/>
</dbReference>
<gene>
    <name evidence="6" type="ORF">H3232_05050</name>
</gene>
<reference evidence="6 7" key="1">
    <citation type="submission" date="2020-07" db="EMBL/GenBank/DDBJ databases">
        <title>Draft Genome Sequences of Lactobacillales Isolated from the International Space Station.</title>
        <authorList>
            <person name="Bharadwaj A.R."/>
            <person name="Singh N.K."/>
            <person name="Wood J.M."/>
            <person name="Debieu M."/>
            <person name="O'Hara N.B."/>
            <person name="Karouia F."/>
            <person name="Mason C.E."/>
            <person name="Venkateswaran K."/>
        </authorList>
    </citation>
    <scope>NUCLEOTIDE SEQUENCE [LARGE SCALE GENOMIC DNA]</scope>
    <source>
        <strain evidence="6 7">151250015-1-258-55</strain>
    </source>
</reference>
<keyword evidence="7" id="KW-1185">Reference proteome</keyword>
<dbReference type="EC" id="2.1.1.-" evidence="4"/>
<keyword evidence="2" id="KW-0808">Transferase</keyword>
<dbReference type="InterPro" id="IPR002941">
    <property type="entry name" value="DNA_methylase_N4/N6"/>
</dbReference>
<dbReference type="EMBL" id="JACGAN010000007">
    <property type="protein sequence ID" value="MBA5746572.1"/>
    <property type="molecule type" value="Genomic_DNA"/>
</dbReference>
<dbReference type="InterPro" id="IPR029063">
    <property type="entry name" value="SAM-dependent_MTases_sf"/>
</dbReference>
<evidence type="ECO:0000256" key="2">
    <source>
        <dbReference type="ARBA" id="ARBA00022679"/>
    </source>
</evidence>
<keyword evidence="1" id="KW-0489">Methyltransferase</keyword>
<dbReference type="PRINTS" id="PR00508">
    <property type="entry name" value="S21N4MTFRASE"/>
</dbReference>
<keyword evidence="3" id="KW-0680">Restriction system</keyword>
<dbReference type="InterPro" id="IPR001091">
    <property type="entry name" value="RM_Methyltransferase"/>
</dbReference>
<dbReference type="SUPFAM" id="SSF53335">
    <property type="entry name" value="S-adenosyl-L-methionine-dependent methyltransferases"/>
    <property type="match status" value="1"/>
</dbReference>
<evidence type="ECO:0000256" key="1">
    <source>
        <dbReference type="ARBA" id="ARBA00022603"/>
    </source>
</evidence>
<feature type="domain" description="DNA methylase N-4/N-6" evidence="5">
    <location>
        <begin position="22"/>
        <end position="306"/>
    </location>
</feature>
<evidence type="ECO:0000313" key="6">
    <source>
        <dbReference type="EMBL" id="MBA5746572.1"/>
    </source>
</evidence>
<organism evidence="6 7">
    <name type="scientific">Aerococcus urinaeequi</name>
    <dbReference type="NCBI Taxonomy" id="51665"/>
    <lineage>
        <taxon>Bacteria</taxon>
        <taxon>Bacillati</taxon>
        <taxon>Bacillota</taxon>
        <taxon>Bacilli</taxon>
        <taxon>Lactobacillales</taxon>
        <taxon>Aerococcaceae</taxon>
        <taxon>Aerococcus</taxon>
    </lineage>
</organism>
<dbReference type="RefSeq" id="WP_182023321.1">
    <property type="nucleotide sequence ID" value="NZ_JACGAO010000007.1"/>
</dbReference>
<proteinExistence type="inferred from homology"/>
<dbReference type="Gene3D" id="3.40.50.150">
    <property type="entry name" value="Vaccinia Virus protein VP39"/>
    <property type="match status" value="1"/>
</dbReference>
<sequence length="313" mass="35602">MDIKLLHGDCLIEADNIPSGSVDLILTDLPYGTIKNADLGKHDTSWDVVIEPKKIYDIANRILRKNGKMVLFGNEPFSSKLINESIPNIPFSYRMIWLKDQPAFSMYIGCKKRPMSYYEDILVFSKLGGLENSGVNANHPLKEMFNEALDRSGKTKRFFIDLVGSSASHYFTDGVQFRIPTESKFDLIRDCIDIGYSYDELKAIDLKYKQYETEKHYGNYPSVFNLWEGNKYKSNILKYKKDYDGYHPTQKPVALLEDLIKTYSNEGDTVVDLTMGSGSTGVACKNTGRNFVGIELDDEYFGTAKERIETKSS</sequence>
<evidence type="ECO:0000259" key="5">
    <source>
        <dbReference type="Pfam" id="PF01555"/>
    </source>
</evidence>
<name>A0ABR5ZXV3_9LACT</name>
<comment type="similarity">
    <text evidence="4">Belongs to the N(4)/N(6)-methyltransferase family.</text>
</comment>
<evidence type="ECO:0000313" key="7">
    <source>
        <dbReference type="Proteomes" id="UP000540056"/>
    </source>
</evidence>